<protein>
    <submittedName>
        <fullName evidence="1">Uncharacterized protein</fullName>
    </submittedName>
</protein>
<sequence>MPPGLEIDHEASLNNTIASYAENILISTGRSDWKSRIEDDDDAVLVRELKKLIGRGGKYADF</sequence>
<keyword evidence="2" id="KW-1185">Reference proteome</keyword>
<dbReference type="OrthoDB" id="10253744at2759"/>
<dbReference type="STRING" id="2082308.A0A2K1QGX1"/>
<evidence type="ECO:0000313" key="2">
    <source>
        <dbReference type="Proteomes" id="UP000243797"/>
    </source>
</evidence>
<dbReference type="AlphaFoldDB" id="A0A2K1QGX1"/>
<dbReference type="InParanoid" id="A0A2K1QGX1"/>
<evidence type="ECO:0000313" key="1">
    <source>
        <dbReference type="EMBL" id="PNS14416.1"/>
    </source>
</evidence>
<comment type="caution">
    <text evidence="1">The sequence shown here is derived from an EMBL/GenBank/DDBJ whole genome shotgun (WGS) entry which is preliminary data.</text>
</comment>
<reference evidence="1 2" key="1">
    <citation type="submission" date="2017-06" db="EMBL/GenBank/DDBJ databases">
        <title>Draft genome sequence of a variant of Elsinoe murrayae.</title>
        <authorList>
            <person name="Cheng Q."/>
        </authorList>
    </citation>
    <scope>NUCLEOTIDE SEQUENCE [LARGE SCALE GENOMIC DNA]</scope>
    <source>
        <strain evidence="1 2">CQ-2017a</strain>
    </source>
</reference>
<organism evidence="1 2">
    <name type="scientific">Sphaceloma murrayae</name>
    <dbReference type="NCBI Taxonomy" id="2082308"/>
    <lineage>
        <taxon>Eukaryota</taxon>
        <taxon>Fungi</taxon>
        <taxon>Dikarya</taxon>
        <taxon>Ascomycota</taxon>
        <taxon>Pezizomycotina</taxon>
        <taxon>Dothideomycetes</taxon>
        <taxon>Dothideomycetidae</taxon>
        <taxon>Myriangiales</taxon>
        <taxon>Elsinoaceae</taxon>
        <taxon>Sphaceloma</taxon>
    </lineage>
</organism>
<name>A0A2K1QGX1_9PEZI</name>
<dbReference type="EMBL" id="NKHZ01000086">
    <property type="protein sequence ID" value="PNS14416.1"/>
    <property type="molecule type" value="Genomic_DNA"/>
</dbReference>
<accession>A0A2K1QGX1</accession>
<gene>
    <name evidence="1" type="ORF">CAC42_3702</name>
</gene>
<proteinExistence type="predicted"/>
<dbReference type="Proteomes" id="UP000243797">
    <property type="component" value="Unassembled WGS sequence"/>
</dbReference>